<accession>A0A7Y9E8X7</accession>
<evidence type="ECO:0000256" key="3">
    <source>
        <dbReference type="ARBA" id="ARBA00022475"/>
    </source>
</evidence>
<evidence type="ECO:0000256" key="4">
    <source>
        <dbReference type="ARBA" id="ARBA00022692"/>
    </source>
</evidence>
<dbReference type="AlphaFoldDB" id="A0A7Y9E8X7"/>
<evidence type="ECO:0000313" key="11">
    <source>
        <dbReference type="Proteomes" id="UP000535511"/>
    </source>
</evidence>
<dbReference type="InterPro" id="IPR000515">
    <property type="entry name" value="MetI-like"/>
</dbReference>
<name>A0A7Y9E8X7_9ACTN</name>
<evidence type="ECO:0000256" key="7">
    <source>
        <dbReference type="RuleBase" id="RU363032"/>
    </source>
</evidence>
<sequence>MTAAATAPEAVRDQARASSPKPRTRRRPTLFHVFMIVAVVVWLLPIGWMVVLAVSDNHLLQLKTQTLIPQGFTLDNIVTELRGSRIPRWFLNSVVVTGVTTLGTVVTSAMAGYAFGRLKFRFQTPLFVLTLAGLMVPREAMFIPLYLMFSETGQLNSYQGLFLPRIALPLGVFIMTQFFRAVPHEMEEAARIDGAGHARIFLSIMLPLARPAMAALAIFAFVQSWNDYLWPLVVATNPHFFTLTVGLAQQQGSFDAANSLGSLMARGLIGSLPLVIVFLLFQRQLIRGIALGSGEK</sequence>
<evidence type="ECO:0000313" key="10">
    <source>
        <dbReference type="EMBL" id="NYD43320.1"/>
    </source>
</evidence>
<comment type="subcellular location">
    <subcellularLocation>
        <location evidence="1 7">Cell membrane</location>
        <topology evidence="1 7">Multi-pass membrane protein</topology>
    </subcellularLocation>
</comment>
<keyword evidence="2 7" id="KW-0813">Transport</keyword>
<feature type="domain" description="ABC transmembrane type-1" evidence="9">
    <location>
        <begin position="90"/>
        <end position="281"/>
    </location>
</feature>
<dbReference type="EMBL" id="JACCBG010000001">
    <property type="protein sequence ID" value="NYD43320.1"/>
    <property type="molecule type" value="Genomic_DNA"/>
</dbReference>
<dbReference type="RefSeq" id="WP_218851529.1">
    <property type="nucleotide sequence ID" value="NZ_JACCBG010000001.1"/>
</dbReference>
<feature type="transmembrane region" description="Helical" evidence="7">
    <location>
        <begin position="263"/>
        <end position="281"/>
    </location>
</feature>
<evidence type="ECO:0000259" key="9">
    <source>
        <dbReference type="PROSITE" id="PS50928"/>
    </source>
</evidence>
<dbReference type="SUPFAM" id="SSF161098">
    <property type="entry name" value="MetI-like"/>
    <property type="match status" value="1"/>
</dbReference>
<dbReference type="GO" id="GO:0005886">
    <property type="term" value="C:plasma membrane"/>
    <property type="evidence" value="ECO:0007669"/>
    <property type="project" value="UniProtKB-SubCell"/>
</dbReference>
<dbReference type="CDD" id="cd06261">
    <property type="entry name" value="TM_PBP2"/>
    <property type="match status" value="1"/>
</dbReference>
<organism evidence="10 11">
    <name type="scientific">Nocardioides panaciterrulae</name>
    <dbReference type="NCBI Taxonomy" id="661492"/>
    <lineage>
        <taxon>Bacteria</taxon>
        <taxon>Bacillati</taxon>
        <taxon>Actinomycetota</taxon>
        <taxon>Actinomycetes</taxon>
        <taxon>Propionibacteriales</taxon>
        <taxon>Nocardioidaceae</taxon>
        <taxon>Nocardioides</taxon>
    </lineage>
</organism>
<dbReference type="Proteomes" id="UP000535511">
    <property type="component" value="Unassembled WGS sequence"/>
</dbReference>
<dbReference type="InterPro" id="IPR035906">
    <property type="entry name" value="MetI-like_sf"/>
</dbReference>
<evidence type="ECO:0000256" key="1">
    <source>
        <dbReference type="ARBA" id="ARBA00004651"/>
    </source>
</evidence>
<feature type="transmembrane region" description="Helical" evidence="7">
    <location>
        <begin position="126"/>
        <end position="149"/>
    </location>
</feature>
<evidence type="ECO:0000256" key="5">
    <source>
        <dbReference type="ARBA" id="ARBA00022989"/>
    </source>
</evidence>
<comment type="caution">
    <text evidence="10">The sequence shown here is derived from an EMBL/GenBank/DDBJ whole genome shotgun (WGS) entry which is preliminary data.</text>
</comment>
<keyword evidence="5 7" id="KW-1133">Transmembrane helix</keyword>
<keyword evidence="11" id="KW-1185">Reference proteome</keyword>
<feature type="transmembrane region" description="Helical" evidence="7">
    <location>
        <begin position="200"/>
        <end position="222"/>
    </location>
</feature>
<feature type="region of interest" description="Disordered" evidence="8">
    <location>
        <begin position="1"/>
        <end position="24"/>
    </location>
</feature>
<dbReference type="PROSITE" id="PS50928">
    <property type="entry name" value="ABC_TM1"/>
    <property type="match status" value="1"/>
</dbReference>
<evidence type="ECO:0000256" key="2">
    <source>
        <dbReference type="ARBA" id="ARBA00022448"/>
    </source>
</evidence>
<feature type="transmembrane region" description="Helical" evidence="7">
    <location>
        <begin position="30"/>
        <end position="54"/>
    </location>
</feature>
<reference evidence="10 11" key="1">
    <citation type="submission" date="2020-07" db="EMBL/GenBank/DDBJ databases">
        <title>Sequencing the genomes of 1000 actinobacteria strains.</title>
        <authorList>
            <person name="Klenk H.-P."/>
        </authorList>
    </citation>
    <scope>NUCLEOTIDE SEQUENCE [LARGE SCALE GENOMIC DNA]</scope>
    <source>
        <strain evidence="10 11">DSM 21350</strain>
    </source>
</reference>
<evidence type="ECO:0000256" key="6">
    <source>
        <dbReference type="ARBA" id="ARBA00023136"/>
    </source>
</evidence>
<feature type="transmembrane region" description="Helical" evidence="7">
    <location>
        <begin position="89"/>
        <end position="114"/>
    </location>
</feature>
<keyword evidence="3" id="KW-1003">Cell membrane</keyword>
<keyword evidence="10" id="KW-0762">Sugar transport</keyword>
<dbReference type="Pfam" id="PF00528">
    <property type="entry name" value="BPD_transp_1"/>
    <property type="match status" value="1"/>
</dbReference>
<feature type="transmembrane region" description="Helical" evidence="7">
    <location>
        <begin position="161"/>
        <end position="179"/>
    </location>
</feature>
<protein>
    <submittedName>
        <fullName evidence="10">Multiple sugar transport system permease protein</fullName>
    </submittedName>
</protein>
<proteinExistence type="inferred from homology"/>
<dbReference type="Gene3D" id="1.10.3720.10">
    <property type="entry name" value="MetI-like"/>
    <property type="match status" value="1"/>
</dbReference>
<keyword evidence="6 7" id="KW-0472">Membrane</keyword>
<evidence type="ECO:0000256" key="8">
    <source>
        <dbReference type="SAM" id="MobiDB-lite"/>
    </source>
</evidence>
<comment type="similarity">
    <text evidence="7">Belongs to the binding-protein-dependent transport system permease family.</text>
</comment>
<dbReference type="PANTHER" id="PTHR43744:SF12">
    <property type="entry name" value="ABC TRANSPORTER PERMEASE PROTEIN MG189-RELATED"/>
    <property type="match status" value="1"/>
</dbReference>
<keyword evidence="4 7" id="KW-0812">Transmembrane</keyword>
<dbReference type="GO" id="GO:0055085">
    <property type="term" value="P:transmembrane transport"/>
    <property type="evidence" value="ECO:0007669"/>
    <property type="project" value="InterPro"/>
</dbReference>
<gene>
    <name evidence="10" type="ORF">BJZ21_003403</name>
</gene>
<dbReference type="PANTHER" id="PTHR43744">
    <property type="entry name" value="ABC TRANSPORTER PERMEASE PROTEIN MG189-RELATED-RELATED"/>
    <property type="match status" value="1"/>
</dbReference>